<feature type="transmembrane region" description="Helical" evidence="1">
    <location>
        <begin position="190"/>
        <end position="209"/>
    </location>
</feature>
<evidence type="ECO:0000313" key="2">
    <source>
        <dbReference type="EMBL" id="MBM7571602.1"/>
    </source>
</evidence>
<gene>
    <name evidence="2" type="ORF">JOC48_002101</name>
</gene>
<reference evidence="2 3" key="1">
    <citation type="submission" date="2021-01" db="EMBL/GenBank/DDBJ databases">
        <title>Genomic Encyclopedia of Type Strains, Phase IV (KMG-IV): sequencing the most valuable type-strain genomes for metagenomic binning, comparative biology and taxonomic classification.</title>
        <authorList>
            <person name="Goeker M."/>
        </authorList>
    </citation>
    <scope>NUCLEOTIDE SEQUENCE [LARGE SCALE GENOMIC DNA]</scope>
    <source>
        <strain evidence="2 3">DSM 23711</strain>
    </source>
</reference>
<evidence type="ECO:0000256" key="1">
    <source>
        <dbReference type="SAM" id="Phobius"/>
    </source>
</evidence>
<feature type="transmembrane region" description="Helical" evidence="1">
    <location>
        <begin position="65"/>
        <end position="88"/>
    </location>
</feature>
<feature type="transmembrane region" description="Helical" evidence="1">
    <location>
        <begin position="37"/>
        <end position="53"/>
    </location>
</feature>
<feature type="transmembrane region" description="Helical" evidence="1">
    <location>
        <begin position="156"/>
        <end position="178"/>
    </location>
</feature>
<keyword evidence="1" id="KW-0812">Transmembrane</keyword>
<keyword evidence="1" id="KW-0472">Membrane</keyword>
<keyword evidence="1" id="KW-1133">Transmembrane helix</keyword>
<dbReference type="Proteomes" id="UP001296943">
    <property type="component" value="Unassembled WGS sequence"/>
</dbReference>
<proteinExistence type="predicted"/>
<dbReference type="RefSeq" id="WP_204499382.1">
    <property type="nucleotide sequence ID" value="NZ_JAFBDR010000010.1"/>
</dbReference>
<dbReference type="Pfam" id="PF09858">
    <property type="entry name" value="DUF2085"/>
    <property type="match status" value="1"/>
</dbReference>
<keyword evidence="3" id="KW-1185">Reference proteome</keyword>
<comment type="caution">
    <text evidence="2">The sequence shown here is derived from an EMBL/GenBank/DDBJ whole genome shotgun (WGS) entry which is preliminary data.</text>
</comment>
<organism evidence="2 3">
    <name type="scientific">Aquibacillus albus</name>
    <dbReference type="NCBI Taxonomy" id="1168171"/>
    <lineage>
        <taxon>Bacteria</taxon>
        <taxon>Bacillati</taxon>
        <taxon>Bacillota</taxon>
        <taxon>Bacilli</taxon>
        <taxon>Bacillales</taxon>
        <taxon>Bacillaceae</taxon>
        <taxon>Aquibacillus</taxon>
    </lineage>
</organism>
<name>A0ABS2N0G4_9BACI</name>
<sequence length="210" mass="24178">MEQIGWMHFLGRAICHQIPERSFIINGVQMPVCIRDTGIYLGIFSSIIILFLMKKHKANMIPNRFVSLSLLLFMFPMAFDGITSYLDWRETNNFLRLTTGIPFGAVLPMFVVPLLNIKKNQKESEQINPTFRDYFIAIIVASLLALFFYTSLIHGVILSVFLLSIIILWFTLIIMLVFKLTRWDTFSRVRILASGGISMIVLVTLSFLFQ</sequence>
<feature type="transmembrane region" description="Helical" evidence="1">
    <location>
        <begin position="94"/>
        <end position="114"/>
    </location>
</feature>
<dbReference type="InterPro" id="IPR019206">
    <property type="entry name" value="DUF2085_TM"/>
</dbReference>
<evidence type="ECO:0000313" key="3">
    <source>
        <dbReference type="Proteomes" id="UP001296943"/>
    </source>
</evidence>
<dbReference type="EMBL" id="JAFBDR010000010">
    <property type="protein sequence ID" value="MBM7571602.1"/>
    <property type="molecule type" value="Genomic_DNA"/>
</dbReference>
<accession>A0ABS2N0G4</accession>
<protein>
    <submittedName>
        <fullName evidence="2">Membrane protein</fullName>
    </submittedName>
</protein>
<feature type="transmembrane region" description="Helical" evidence="1">
    <location>
        <begin position="134"/>
        <end position="150"/>
    </location>
</feature>